<organism evidence="1 2">
    <name type="scientific">Fasciola gigantica</name>
    <name type="common">Giant liver fluke</name>
    <dbReference type="NCBI Taxonomy" id="46835"/>
    <lineage>
        <taxon>Eukaryota</taxon>
        <taxon>Metazoa</taxon>
        <taxon>Spiralia</taxon>
        <taxon>Lophotrochozoa</taxon>
        <taxon>Platyhelminthes</taxon>
        <taxon>Trematoda</taxon>
        <taxon>Digenea</taxon>
        <taxon>Plagiorchiida</taxon>
        <taxon>Echinostomata</taxon>
        <taxon>Echinostomatoidea</taxon>
        <taxon>Fasciolidae</taxon>
        <taxon>Fasciola</taxon>
    </lineage>
</organism>
<sequence>CPAHLYSTTFTETSTAALRVSILDTICLLQTIVNHSEEDDARLTEFRILLTPAVSSLIVAALGQLCYQGSEALLESGLRLWQSTISGPCATWSPVIARLVPILVGRNSNIQVLQDPKEPNAYAKPLIDRLDSSKQAELFFEITSELNGCHCHEMSKV</sequence>
<dbReference type="AlphaFoldDB" id="A0A504ZA59"/>
<evidence type="ECO:0000313" key="1">
    <source>
        <dbReference type="EMBL" id="TPP66768.1"/>
    </source>
</evidence>
<protein>
    <submittedName>
        <fullName evidence="1">Uncharacterized protein</fullName>
    </submittedName>
</protein>
<dbReference type="Proteomes" id="UP000316759">
    <property type="component" value="Unassembled WGS sequence"/>
</dbReference>
<dbReference type="EMBL" id="SUNJ01001433">
    <property type="protein sequence ID" value="TPP66768.1"/>
    <property type="molecule type" value="Genomic_DNA"/>
</dbReference>
<accession>A0A504ZA59</accession>
<proteinExistence type="predicted"/>
<evidence type="ECO:0000313" key="2">
    <source>
        <dbReference type="Proteomes" id="UP000316759"/>
    </source>
</evidence>
<reference evidence="1 2" key="1">
    <citation type="submission" date="2019-04" db="EMBL/GenBank/DDBJ databases">
        <title>Annotation for the trematode Fasciola gigantica.</title>
        <authorList>
            <person name="Choi Y.-J."/>
        </authorList>
    </citation>
    <scope>NUCLEOTIDE SEQUENCE [LARGE SCALE GENOMIC DNA]</scope>
    <source>
        <strain evidence="1">Uganda_cow_1</strain>
    </source>
</reference>
<dbReference type="OrthoDB" id="361693at2759"/>
<feature type="non-terminal residue" evidence="1">
    <location>
        <position position="1"/>
    </location>
</feature>
<name>A0A504ZA59_FASGI</name>
<dbReference type="STRING" id="46835.A0A504ZA59"/>
<comment type="caution">
    <text evidence="1">The sequence shown here is derived from an EMBL/GenBank/DDBJ whole genome shotgun (WGS) entry which is preliminary data.</text>
</comment>
<keyword evidence="2" id="KW-1185">Reference proteome</keyword>
<gene>
    <name evidence="1" type="ORF">FGIG_03781</name>
</gene>